<evidence type="ECO:0000313" key="13">
    <source>
        <dbReference type="EMBL" id="PKY41758.1"/>
    </source>
</evidence>
<evidence type="ECO:0000313" key="14">
    <source>
        <dbReference type="Proteomes" id="UP000232688"/>
    </source>
</evidence>
<comment type="subcellular location">
    <subcellularLocation>
        <location evidence="1">Endoplasmic reticulum membrane</location>
        <topology evidence="1">Multi-pass membrane protein</topology>
    </subcellularLocation>
</comment>
<feature type="transmembrane region" description="Helical" evidence="10">
    <location>
        <begin position="195"/>
        <end position="215"/>
    </location>
</feature>
<reference evidence="11 15" key="2">
    <citation type="submission" date="2017-09" db="EMBL/GenBank/DDBJ databases">
        <title>Extensive intraspecific genome diversity in a model arbuscular mycorrhizal fungus.</title>
        <authorList>
            <person name="Chen E.C."/>
            <person name="Morin E."/>
            <person name="Beaudet D."/>
            <person name="Noel J."/>
            <person name="Ndikumana S."/>
            <person name="Charron P."/>
            <person name="St-Onge C."/>
            <person name="Giorgi J."/>
            <person name="Grigoriev I.V."/>
            <person name="Roux C."/>
            <person name="Martin F.M."/>
            <person name="Corradi N."/>
        </authorList>
    </citation>
    <scope>NUCLEOTIDE SEQUENCE [LARGE SCALE GENOMIC DNA]</scope>
    <source>
        <strain evidence="11 15">A5</strain>
    </source>
</reference>
<name>A0A2I1G539_9GLOM</name>
<keyword evidence="4" id="KW-0808">Transferase</keyword>
<evidence type="ECO:0000256" key="5">
    <source>
        <dbReference type="ARBA" id="ARBA00022692"/>
    </source>
</evidence>
<feature type="transmembrane region" description="Helical" evidence="10">
    <location>
        <begin position="541"/>
        <end position="561"/>
    </location>
</feature>
<reference evidence="13 16" key="1">
    <citation type="submission" date="2015-10" db="EMBL/GenBank/DDBJ databases">
        <title>Genome analyses suggest a sexual origin of heterokaryosis in a supposedly ancient asexual fungus.</title>
        <authorList>
            <person name="Ropars J."/>
            <person name="Sedzielewska K."/>
            <person name="Noel J."/>
            <person name="Charron P."/>
            <person name="Farinelli L."/>
            <person name="Marton T."/>
            <person name="Kruger M."/>
            <person name="Pelin A."/>
            <person name="Brachmann A."/>
            <person name="Corradi N."/>
        </authorList>
    </citation>
    <scope>NUCLEOTIDE SEQUENCE [LARGE SCALE GENOMIC DNA]</scope>
    <source>
        <strain evidence="13 16">A4</strain>
        <strain evidence="11 15">A5</strain>
    </source>
</reference>
<feature type="transmembrane region" description="Helical" evidence="10">
    <location>
        <begin position="260"/>
        <end position="276"/>
    </location>
</feature>
<evidence type="ECO:0000256" key="2">
    <source>
        <dbReference type="ARBA" id="ARBA00010794"/>
    </source>
</evidence>
<evidence type="ECO:0000313" key="12">
    <source>
        <dbReference type="EMBL" id="PKC74292.1"/>
    </source>
</evidence>
<dbReference type="AlphaFoldDB" id="A0A2I1G539"/>
<dbReference type="EMBL" id="LLXH01000057">
    <property type="protein sequence ID" value="PKC74292.1"/>
    <property type="molecule type" value="Genomic_DNA"/>
</dbReference>
<dbReference type="GO" id="GO:0004168">
    <property type="term" value="F:dolichol kinase activity"/>
    <property type="evidence" value="ECO:0007669"/>
    <property type="project" value="UniProtKB-EC"/>
</dbReference>
<keyword evidence="7" id="KW-0256">Endoplasmic reticulum</keyword>
<dbReference type="PANTHER" id="PTHR13205:SF15">
    <property type="entry name" value="DOLICHOL KINASE"/>
    <property type="match status" value="1"/>
</dbReference>
<evidence type="ECO:0000256" key="3">
    <source>
        <dbReference type="ARBA" id="ARBA00012132"/>
    </source>
</evidence>
<feature type="transmembrane region" description="Helical" evidence="10">
    <location>
        <begin position="475"/>
        <end position="495"/>
    </location>
</feature>
<evidence type="ECO:0000256" key="6">
    <source>
        <dbReference type="ARBA" id="ARBA00022777"/>
    </source>
</evidence>
<feature type="transmembrane region" description="Helical" evidence="10">
    <location>
        <begin position="417"/>
        <end position="436"/>
    </location>
</feature>
<dbReference type="EMBL" id="LLXJ01000019">
    <property type="protein sequence ID" value="PKC17316.1"/>
    <property type="molecule type" value="Genomic_DNA"/>
</dbReference>
<dbReference type="PANTHER" id="PTHR13205">
    <property type="entry name" value="TRANSMEMBRANE PROTEIN 15-RELATED"/>
    <property type="match status" value="1"/>
</dbReference>
<gene>
    <name evidence="12" type="ORF">RhiirA1_409467</name>
    <name evidence="13" type="ORF">RhiirA4_396448</name>
    <name evidence="11" type="ORF">RhiirA5_346535</name>
</gene>
<feature type="transmembrane region" description="Helical" evidence="10">
    <location>
        <begin position="83"/>
        <end position="101"/>
    </location>
</feature>
<dbReference type="Proteomes" id="UP000234323">
    <property type="component" value="Unassembled WGS sequence"/>
</dbReference>
<protein>
    <recommendedName>
        <fullName evidence="3">dolichol kinase</fullName>
        <ecNumber evidence="3">2.7.1.108</ecNumber>
    </recommendedName>
</protein>
<evidence type="ECO:0000256" key="9">
    <source>
        <dbReference type="ARBA" id="ARBA00023136"/>
    </source>
</evidence>
<keyword evidence="16" id="KW-1185">Reference proteome</keyword>
<dbReference type="EC" id="2.7.1.108" evidence="3"/>
<keyword evidence="5 10" id="KW-0812">Transmembrane</keyword>
<keyword evidence="9 10" id="KW-0472">Membrane</keyword>
<comment type="similarity">
    <text evidence="2">Belongs to the polyprenol kinase family.</text>
</comment>
<proteinExistence type="inferred from homology"/>
<evidence type="ECO:0000256" key="1">
    <source>
        <dbReference type="ARBA" id="ARBA00004477"/>
    </source>
</evidence>
<feature type="transmembrane region" description="Helical" evidence="10">
    <location>
        <begin position="516"/>
        <end position="535"/>
    </location>
</feature>
<evidence type="ECO:0000256" key="4">
    <source>
        <dbReference type="ARBA" id="ARBA00022679"/>
    </source>
</evidence>
<evidence type="ECO:0000313" key="15">
    <source>
        <dbReference type="Proteomes" id="UP000232722"/>
    </source>
</evidence>
<evidence type="ECO:0000256" key="8">
    <source>
        <dbReference type="ARBA" id="ARBA00022989"/>
    </source>
</evidence>
<dbReference type="OrthoDB" id="377083at2759"/>
<organism evidence="13 16">
    <name type="scientific">Rhizophagus irregularis</name>
    <dbReference type="NCBI Taxonomy" id="588596"/>
    <lineage>
        <taxon>Eukaryota</taxon>
        <taxon>Fungi</taxon>
        <taxon>Fungi incertae sedis</taxon>
        <taxon>Mucoromycota</taxon>
        <taxon>Glomeromycotina</taxon>
        <taxon>Glomeromycetes</taxon>
        <taxon>Glomerales</taxon>
        <taxon>Glomeraceae</taxon>
        <taxon>Rhizophagus</taxon>
    </lineage>
</organism>
<evidence type="ECO:0000256" key="7">
    <source>
        <dbReference type="ARBA" id="ARBA00022824"/>
    </source>
</evidence>
<dbReference type="VEuPathDB" id="FungiDB:RhiirA1_409467"/>
<reference evidence="12 14" key="4">
    <citation type="submission" date="2017-10" db="EMBL/GenBank/DDBJ databases">
        <title>Genome analyses suggest a sexual origin of heterokaryosis in a supposedly ancient asexual fungus.</title>
        <authorList>
            <person name="Corradi N."/>
            <person name="Sedzielewska K."/>
            <person name="Noel J."/>
            <person name="Charron P."/>
            <person name="Farinelli L."/>
            <person name="Marton T."/>
            <person name="Kruger M."/>
            <person name="Pelin A."/>
            <person name="Brachmann A."/>
            <person name="Corradi N."/>
        </authorList>
    </citation>
    <scope>NUCLEOTIDE SEQUENCE [LARGE SCALE GENOMIC DNA]</scope>
    <source>
        <strain evidence="12 14">A1</strain>
    </source>
</reference>
<comment type="caution">
    <text evidence="13">The sequence shown here is derived from an EMBL/GenBank/DDBJ whole genome shotgun (WGS) entry which is preliminary data.</text>
</comment>
<reference evidence="12 14" key="3">
    <citation type="submission" date="2017-10" db="EMBL/GenBank/DDBJ databases">
        <title>Extensive intraspecific genome diversity in a model arbuscular mycorrhizal fungus.</title>
        <authorList>
            <person name="Chen E.C.H."/>
            <person name="Morin E."/>
            <person name="Baudet D."/>
            <person name="Noel J."/>
            <person name="Ndikumana S."/>
            <person name="Charron P."/>
            <person name="St-Onge C."/>
            <person name="Giorgi J."/>
            <person name="Grigoriev I.V."/>
            <person name="Roux C."/>
            <person name="Martin F.M."/>
            <person name="Corradi N."/>
        </authorList>
    </citation>
    <scope>NUCLEOTIDE SEQUENCE [LARGE SCALE GENOMIC DNA]</scope>
    <source>
        <strain evidence="12 14">A1</strain>
    </source>
</reference>
<dbReference type="GO" id="GO:0005789">
    <property type="term" value="C:endoplasmic reticulum membrane"/>
    <property type="evidence" value="ECO:0007669"/>
    <property type="project" value="UniProtKB-SubCell"/>
</dbReference>
<keyword evidence="6" id="KW-0418">Kinase</keyword>
<feature type="transmembrane region" description="Helical" evidence="10">
    <location>
        <begin position="113"/>
        <end position="131"/>
    </location>
</feature>
<keyword evidence="8 10" id="KW-1133">Transmembrane helix</keyword>
<evidence type="ECO:0000313" key="16">
    <source>
        <dbReference type="Proteomes" id="UP000234323"/>
    </source>
</evidence>
<dbReference type="VEuPathDB" id="FungiDB:FUN_004793"/>
<dbReference type="EMBL" id="LLXI01000165">
    <property type="protein sequence ID" value="PKY41758.1"/>
    <property type="molecule type" value="Genomic_DNA"/>
</dbReference>
<dbReference type="GO" id="GO:0043048">
    <property type="term" value="P:dolichyl monophosphate biosynthetic process"/>
    <property type="evidence" value="ECO:0007669"/>
    <property type="project" value="TreeGrafter"/>
</dbReference>
<dbReference type="Proteomes" id="UP000232722">
    <property type="component" value="Unassembled WGS sequence"/>
</dbReference>
<dbReference type="Proteomes" id="UP000232688">
    <property type="component" value="Unassembled WGS sequence"/>
</dbReference>
<sequence>MIFDFSSSSSSSALSSTPKQDCNFLVARKRNLFSFSSAGSSNTSESEVEYNVEAIGVARTEAYKLSNIPPPPIPTAASTLERVIISFTALCASFKLVGLMAANEVGRTEGLDLMLLSMWTWFIYSFGFPFSNNKEKLFHRLWGTDENLYRNDVDDGAFYGTLLIPIVAAAKIIDTQRSSQSSSSTPEYNDSSMDVVQVNFELCFIMGCGLIFHMFMSKHIKTNLGTIWAITIITILSIIFTAFIAAMGFLPLIQRLPSDYIIFSQLFYQISLYSIARLMKKSFTFGELAVVSQILTLVAVEAWVITINKFKLLKITPLENHVPSSLITFQNALVLGMLLIGMISSPFLIHSRYLAQQRSWKSKRAHIRNNNNGKKRMALVIYLISVIIVGLVGLWVQSLLGRNPYLWIFAFVIETRVRIFLCIFWIVLIAISLVLFNQMGQTRKTYSLNSKRKYFHFLALVMFIPGYLYEPEFMHLAFSVAFAALIYLEYLRYFAVYPIGKQLHMFLSEFLDSRDSGPCILSHIYLLIGCAGCIWLDGSFILANLSGIFTLGLGDSMASIIGKRYGRNRWPKSCKTIEGSIAFFVFLFIGAFILVNISSSPNMWPGSSAQWFKYALAVLTTALLEAASFQNDNLILPLFMWSFLNIQM</sequence>
<feature type="transmembrane region" description="Helical" evidence="10">
    <location>
        <begin position="227"/>
        <end position="254"/>
    </location>
</feature>
<evidence type="ECO:0000256" key="10">
    <source>
        <dbReference type="SAM" id="Phobius"/>
    </source>
</evidence>
<feature type="transmembrane region" description="Helical" evidence="10">
    <location>
        <begin position="581"/>
        <end position="599"/>
    </location>
</feature>
<feature type="transmembrane region" description="Helical" evidence="10">
    <location>
        <begin position="376"/>
        <end position="397"/>
    </location>
</feature>
<dbReference type="VEuPathDB" id="FungiDB:RhiirFUN_006946"/>
<feature type="transmembrane region" description="Helical" evidence="10">
    <location>
        <begin position="288"/>
        <end position="307"/>
    </location>
</feature>
<feature type="transmembrane region" description="Helical" evidence="10">
    <location>
        <begin position="454"/>
        <end position="469"/>
    </location>
</feature>
<evidence type="ECO:0000313" key="11">
    <source>
        <dbReference type="EMBL" id="PKC17316.1"/>
    </source>
</evidence>
<accession>A0A2I1G539</accession>
<feature type="transmembrane region" description="Helical" evidence="10">
    <location>
        <begin position="327"/>
        <end position="355"/>
    </location>
</feature>
<dbReference type="InterPro" id="IPR032974">
    <property type="entry name" value="Polypren_kinase"/>
</dbReference>